<name>A0A1Q8RWX3_9PEZI</name>
<keyword evidence="1" id="KW-1133">Transmembrane helix</keyword>
<feature type="transmembrane region" description="Helical" evidence="1">
    <location>
        <begin position="93"/>
        <end position="115"/>
    </location>
</feature>
<dbReference type="Gene3D" id="1.10.167.10">
    <property type="entry name" value="Regulator of G-protein Signalling 4, domain 2"/>
    <property type="match status" value="1"/>
</dbReference>
<sequence length="592" mass="67467">MDSETGTMPTPSPLPTPSFNTEPAAIFWLAWGGFWTVLVLFGMIFLFINRKMSFLRIRGLALSFGAVIMLHLYWLSVQIALSVGQFVPAGAEFWVMGLYLPFGIALFHASNSRFLHIAKAQRRFADKSLSLPKPQTNTCSCGRARTLVGRFRKLDYTKKMLVVVCTGMVIQLLLTITMYLVSRKYHPWFGIPGTEVTGSPMKQKIELGRGWEWWPSVFWQFLWAWIVAPVILWKSRGIKDTQGWRIQTISCCIASLHATPMWLVALYVPEMAPVNKYFIAPQWICLSIIFIEIFTIFIPCRQVFKLKSLQQETLDSIAVWEAKNKARNDRRDSLTTESTKIGSYNSIAWRSLAQLEKDTSQSESVLTMSALEYVLDKNPEPLRKFSALRDFSGENIAFLSAVVEWKSSIPQNSENNEQLSELTRERFNRALHIYTEFISPYHAEFQINIASQDLKRLEKIFGGAAKSIYGEEEKRFTDPVVPFEDISWGPEAASAESETGVISQSGSRSSLTDRGQYWGDIPEAFTVSVFDDAEASIKYLVLTNTWPKFVKERRYSLDSEDSGDTLETMETYRSTSTLSRVAKYFRTMKIVA</sequence>
<dbReference type="STRING" id="708187.A0A1Q8RWX3"/>
<feature type="transmembrane region" description="Helical" evidence="1">
    <location>
        <begin position="217"/>
        <end position="234"/>
    </location>
</feature>
<keyword evidence="4" id="KW-1185">Reference proteome</keyword>
<dbReference type="AlphaFoldDB" id="A0A1Q8RWX3"/>
<dbReference type="EMBL" id="MPGH01000077">
    <property type="protein sequence ID" value="OLN89334.1"/>
    <property type="molecule type" value="Genomic_DNA"/>
</dbReference>
<organism evidence="3 4">
    <name type="scientific">Colletotrichum chlorophyti</name>
    <dbReference type="NCBI Taxonomy" id="708187"/>
    <lineage>
        <taxon>Eukaryota</taxon>
        <taxon>Fungi</taxon>
        <taxon>Dikarya</taxon>
        <taxon>Ascomycota</taxon>
        <taxon>Pezizomycotina</taxon>
        <taxon>Sordariomycetes</taxon>
        <taxon>Hypocreomycetidae</taxon>
        <taxon>Glomerellales</taxon>
        <taxon>Glomerellaceae</taxon>
        <taxon>Colletotrichum</taxon>
    </lineage>
</organism>
<proteinExistence type="predicted"/>
<feature type="transmembrane region" description="Helical" evidence="1">
    <location>
        <begin position="60"/>
        <end position="81"/>
    </location>
</feature>
<feature type="transmembrane region" description="Helical" evidence="1">
    <location>
        <begin position="246"/>
        <end position="268"/>
    </location>
</feature>
<dbReference type="OrthoDB" id="5313079at2759"/>
<evidence type="ECO:0000313" key="3">
    <source>
        <dbReference type="EMBL" id="OLN89334.1"/>
    </source>
</evidence>
<dbReference type="SUPFAM" id="SSF48097">
    <property type="entry name" value="Regulator of G-protein signaling, RGS"/>
    <property type="match status" value="1"/>
</dbReference>
<dbReference type="InterPro" id="IPR036305">
    <property type="entry name" value="RGS_sf"/>
</dbReference>
<feature type="domain" description="RGS" evidence="2">
    <location>
        <begin position="382"/>
        <end position="555"/>
    </location>
</feature>
<dbReference type="Proteomes" id="UP000186583">
    <property type="component" value="Unassembled WGS sequence"/>
</dbReference>
<reference evidence="3 4" key="1">
    <citation type="submission" date="2016-11" db="EMBL/GenBank/DDBJ databases">
        <title>Draft Genome Assembly of Colletotrichum chlorophyti a pathogen of herbaceous plants.</title>
        <authorList>
            <person name="Gan P."/>
            <person name="Narusaka M."/>
            <person name="Tsushima A."/>
            <person name="Narusaka Y."/>
            <person name="Takano Y."/>
            <person name="Shirasu K."/>
        </authorList>
    </citation>
    <scope>NUCLEOTIDE SEQUENCE [LARGE SCALE GENOMIC DNA]</scope>
    <source>
        <strain evidence="3 4">NTL11</strain>
    </source>
</reference>
<evidence type="ECO:0000259" key="2">
    <source>
        <dbReference type="PROSITE" id="PS50132"/>
    </source>
</evidence>
<feature type="transmembrane region" description="Helical" evidence="1">
    <location>
        <begin position="25"/>
        <end position="48"/>
    </location>
</feature>
<dbReference type="PANTHER" id="PTHR10845">
    <property type="entry name" value="REGULATOR OF G PROTEIN SIGNALING"/>
    <property type="match status" value="1"/>
</dbReference>
<feature type="transmembrane region" description="Helical" evidence="1">
    <location>
        <begin position="160"/>
        <end position="181"/>
    </location>
</feature>
<dbReference type="InterPro" id="IPR016137">
    <property type="entry name" value="RGS"/>
</dbReference>
<keyword evidence="1" id="KW-0812">Transmembrane</keyword>
<evidence type="ECO:0000313" key="4">
    <source>
        <dbReference type="Proteomes" id="UP000186583"/>
    </source>
</evidence>
<gene>
    <name evidence="3" type="ORF">CCHL11_09016</name>
</gene>
<feature type="transmembrane region" description="Helical" evidence="1">
    <location>
        <begin position="280"/>
        <end position="300"/>
    </location>
</feature>
<evidence type="ECO:0000256" key="1">
    <source>
        <dbReference type="SAM" id="Phobius"/>
    </source>
</evidence>
<keyword evidence="1" id="KW-0472">Membrane</keyword>
<comment type="caution">
    <text evidence="3">The sequence shown here is derived from an EMBL/GenBank/DDBJ whole genome shotgun (WGS) entry which is preliminary data.</text>
</comment>
<dbReference type="InterPro" id="IPR044926">
    <property type="entry name" value="RGS_subdomain_2"/>
</dbReference>
<accession>A0A1Q8RWX3</accession>
<protein>
    <recommendedName>
        <fullName evidence="2">RGS domain-containing protein</fullName>
    </recommendedName>
</protein>
<dbReference type="PROSITE" id="PS50132">
    <property type="entry name" value="RGS"/>
    <property type="match status" value="1"/>
</dbReference>
<dbReference type="PANTHER" id="PTHR10845:SF268">
    <property type="entry name" value="RGS DOMAIN-CONTAINING PROTEIN"/>
    <property type="match status" value="1"/>
</dbReference>